<dbReference type="SUPFAM" id="SSF52242">
    <property type="entry name" value="Cobalamin (vitamin B12)-binding domain"/>
    <property type="match status" value="1"/>
</dbReference>
<organism evidence="1">
    <name type="scientific">marine sediment metagenome</name>
    <dbReference type="NCBI Taxonomy" id="412755"/>
    <lineage>
        <taxon>unclassified sequences</taxon>
        <taxon>metagenomes</taxon>
        <taxon>ecological metagenomes</taxon>
    </lineage>
</organism>
<accession>X1VJ15</accession>
<dbReference type="EMBL" id="BARW01039214">
    <property type="protein sequence ID" value="GAJ18777.1"/>
    <property type="molecule type" value="Genomic_DNA"/>
</dbReference>
<dbReference type="GO" id="GO:0046872">
    <property type="term" value="F:metal ion binding"/>
    <property type="evidence" value="ECO:0007669"/>
    <property type="project" value="InterPro"/>
</dbReference>
<name>X1VJ15_9ZZZZ</name>
<evidence type="ECO:0000313" key="1">
    <source>
        <dbReference type="EMBL" id="GAJ18777.1"/>
    </source>
</evidence>
<dbReference type="Gene3D" id="3.40.50.280">
    <property type="entry name" value="Cobalamin-binding domain"/>
    <property type="match status" value="1"/>
</dbReference>
<dbReference type="AlphaFoldDB" id="X1VJ15"/>
<reference evidence="1" key="1">
    <citation type="journal article" date="2014" name="Front. Microbiol.">
        <title>High frequency of phylogenetically diverse reductive dehalogenase-homologous genes in deep subseafloor sedimentary metagenomes.</title>
        <authorList>
            <person name="Kawai M."/>
            <person name="Futagami T."/>
            <person name="Toyoda A."/>
            <person name="Takaki Y."/>
            <person name="Nishi S."/>
            <person name="Hori S."/>
            <person name="Arai W."/>
            <person name="Tsubouchi T."/>
            <person name="Morono Y."/>
            <person name="Uchiyama I."/>
            <person name="Ito T."/>
            <person name="Fujiyama A."/>
            <person name="Inagaki F."/>
            <person name="Takami H."/>
        </authorList>
    </citation>
    <scope>NUCLEOTIDE SEQUENCE</scope>
    <source>
        <strain evidence="1">Expedition CK06-06</strain>
    </source>
</reference>
<gene>
    <name evidence="1" type="ORF">S12H4_59829</name>
</gene>
<sequence length="45" mass="5097">MREEVKIIIGGLPVDEMWMKEVGADAYTDNAFNGVKIVTNWLREG</sequence>
<dbReference type="GO" id="GO:0031419">
    <property type="term" value="F:cobalamin binding"/>
    <property type="evidence" value="ECO:0007669"/>
    <property type="project" value="InterPro"/>
</dbReference>
<evidence type="ECO:0008006" key="2">
    <source>
        <dbReference type="Google" id="ProtNLM"/>
    </source>
</evidence>
<proteinExistence type="predicted"/>
<comment type="caution">
    <text evidence="1">The sequence shown here is derived from an EMBL/GenBank/DDBJ whole genome shotgun (WGS) entry which is preliminary data.</text>
</comment>
<dbReference type="InterPro" id="IPR036724">
    <property type="entry name" value="Cobalamin-bd_sf"/>
</dbReference>
<protein>
    <recommendedName>
        <fullName evidence="2">B12-binding domain-containing protein</fullName>
    </recommendedName>
</protein>